<keyword evidence="3" id="KW-1185">Reference proteome</keyword>
<evidence type="ECO:0000313" key="2">
    <source>
        <dbReference type="EMBL" id="KAJ1911687.1"/>
    </source>
</evidence>
<name>A0A9W7ZRH9_9FUNG</name>
<feature type="domain" description="Fungal lipase-type" evidence="1">
    <location>
        <begin position="50"/>
        <end position="186"/>
    </location>
</feature>
<dbReference type="Proteomes" id="UP001150569">
    <property type="component" value="Unassembled WGS sequence"/>
</dbReference>
<dbReference type="InterPro" id="IPR029058">
    <property type="entry name" value="AB_hydrolase_fold"/>
</dbReference>
<gene>
    <name evidence="2" type="ORF">IWQ60_010024</name>
</gene>
<dbReference type="GO" id="GO:0006629">
    <property type="term" value="P:lipid metabolic process"/>
    <property type="evidence" value="ECO:0007669"/>
    <property type="project" value="InterPro"/>
</dbReference>
<comment type="caution">
    <text evidence="2">The sequence shown here is derived from an EMBL/GenBank/DDBJ whole genome shotgun (WGS) entry which is preliminary data.</text>
</comment>
<dbReference type="PANTHER" id="PTHR45856">
    <property type="entry name" value="ALPHA/BETA-HYDROLASES SUPERFAMILY PROTEIN"/>
    <property type="match status" value="1"/>
</dbReference>
<proteinExistence type="predicted"/>
<dbReference type="InterPro" id="IPR002921">
    <property type="entry name" value="Fungal_lipase-type"/>
</dbReference>
<dbReference type="Gene3D" id="3.40.50.1820">
    <property type="entry name" value="alpha/beta hydrolase"/>
    <property type="match status" value="1"/>
</dbReference>
<dbReference type="Pfam" id="PF01764">
    <property type="entry name" value="Lipase_3"/>
    <property type="match status" value="1"/>
</dbReference>
<dbReference type="EMBL" id="JANBPT010000904">
    <property type="protein sequence ID" value="KAJ1911687.1"/>
    <property type="molecule type" value="Genomic_DNA"/>
</dbReference>
<dbReference type="CDD" id="cd00519">
    <property type="entry name" value="Lipase_3"/>
    <property type="match status" value="1"/>
</dbReference>
<dbReference type="SUPFAM" id="SSF53474">
    <property type="entry name" value="alpha/beta-Hydrolases"/>
    <property type="match status" value="1"/>
</dbReference>
<accession>A0A9W7ZRH9</accession>
<dbReference type="InterPro" id="IPR051218">
    <property type="entry name" value="Sec_MonoDiacylglyc_Lipase"/>
</dbReference>
<dbReference type="OrthoDB" id="426718at2759"/>
<sequence length="277" mass="30856">MAAYENVMTWDCVNCLGDTVGARFEDGYSVPATSLRWYLASHDTLKAIVLAHMGTNPHNMASFITDLMFFQAHWPVTVEGSGVHVGFLASVNSGIQRAVDAVRAAAKRYPTYRIILTGHSLGAAQSVLAAVYLAAMLPDIKDRLEVCTFGQPRVGNQAFVEFYHGLNISTKRVVNQGDLVPHLPFVAWQYHHHGNEYWIRSSLGDTVRCDTEGSTEYPDCSQGVPSAKWSVAAHRHYWNASTAVPTLFFPPEPFPPYNSQSPQLQEWMLPIEMERLV</sequence>
<organism evidence="2 3">
    <name type="scientific">Tieghemiomyces parasiticus</name>
    <dbReference type="NCBI Taxonomy" id="78921"/>
    <lineage>
        <taxon>Eukaryota</taxon>
        <taxon>Fungi</taxon>
        <taxon>Fungi incertae sedis</taxon>
        <taxon>Zoopagomycota</taxon>
        <taxon>Kickxellomycotina</taxon>
        <taxon>Dimargaritomycetes</taxon>
        <taxon>Dimargaritales</taxon>
        <taxon>Dimargaritaceae</taxon>
        <taxon>Tieghemiomyces</taxon>
    </lineage>
</organism>
<evidence type="ECO:0000313" key="3">
    <source>
        <dbReference type="Proteomes" id="UP001150569"/>
    </source>
</evidence>
<reference evidence="2" key="1">
    <citation type="submission" date="2022-07" db="EMBL/GenBank/DDBJ databases">
        <title>Phylogenomic reconstructions and comparative analyses of Kickxellomycotina fungi.</title>
        <authorList>
            <person name="Reynolds N.K."/>
            <person name="Stajich J.E."/>
            <person name="Barry K."/>
            <person name="Grigoriev I.V."/>
            <person name="Crous P."/>
            <person name="Smith M.E."/>
        </authorList>
    </citation>
    <scope>NUCLEOTIDE SEQUENCE</scope>
    <source>
        <strain evidence="2">RSA 861</strain>
    </source>
</reference>
<protein>
    <recommendedName>
        <fullName evidence="1">Fungal lipase-type domain-containing protein</fullName>
    </recommendedName>
</protein>
<evidence type="ECO:0000259" key="1">
    <source>
        <dbReference type="Pfam" id="PF01764"/>
    </source>
</evidence>
<dbReference type="PANTHER" id="PTHR45856:SF11">
    <property type="entry name" value="FUNGAL LIPASE-LIKE DOMAIN-CONTAINING PROTEIN"/>
    <property type="match status" value="1"/>
</dbReference>
<dbReference type="AlphaFoldDB" id="A0A9W7ZRH9"/>